<name>A0ABU6JT07_9GAMM</name>
<dbReference type="Proteomes" id="UP001309705">
    <property type="component" value="Unassembled WGS sequence"/>
</dbReference>
<sequence>MKSNLLALLLLFSGPALAATIAGKVVQVVDGDTIVVRQNGVDHRIRMLGIDAPEYRQPYGKDARRALERRIGGKWVRVRYDEKDRYHRYLGTVYYRNANINVSLLRDGQAWVYKYQRGDRELMRHENAARRERLGLWRHPDPQAPWIYRRTR</sequence>
<dbReference type="InterPro" id="IPR035437">
    <property type="entry name" value="SNase_OB-fold_sf"/>
</dbReference>
<evidence type="ECO:0000256" key="1">
    <source>
        <dbReference type="ARBA" id="ARBA00022722"/>
    </source>
</evidence>
<dbReference type="RefSeq" id="WP_327618631.1">
    <property type="nucleotide sequence ID" value="NZ_JAYWTM010000013.1"/>
</dbReference>
<organism evidence="6 7">
    <name type="scientific">Brenneria populi</name>
    <dbReference type="NCBI Taxonomy" id="1505588"/>
    <lineage>
        <taxon>Bacteria</taxon>
        <taxon>Pseudomonadati</taxon>
        <taxon>Pseudomonadota</taxon>
        <taxon>Gammaproteobacteria</taxon>
        <taxon>Enterobacterales</taxon>
        <taxon>Pectobacteriaceae</taxon>
        <taxon>Brenneria</taxon>
    </lineage>
</organism>
<evidence type="ECO:0000259" key="5">
    <source>
        <dbReference type="PROSITE" id="PS50830"/>
    </source>
</evidence>
<dbReference type="Gene3D" id="2.40.50.90">
    <property type="match status" value="1"/>
</dbReference>
<evidence type="ECO:0000256" key="4">
    <source>
        <dbReference type="SAM" id="SignalP"/>
    </source>
</evidence>
<dbReference type="SUPFAM" id="SSF50199">
    <property type="entry name" value="Staphylococcal nuclease"/>
    <property type="match status" value="1"/>
</dbReference>
<dbReference type="InterPro" id="IPR016071">
    <property type="entry name" value="Staphylococal_nuclease_OB-fold"/>
</dbReference>
<dbReference type="PANTHER" id="PTHR12302">
    <property type="entry name" value="EBNA2 BINDING PROTEIN P100"/>
    <property type="match status" value="1"/>
</dbReference>
<proteinExistence type="predicted"/>
<gene>
    <name evidence="6" type="ORF">VSX58_13985</name>
</gene>
<keyword evidence="2" id="KW-0255">Endonuclease</keyword>
<keyword evidence="4" id="KW-0732">Signal</keyword>
<evidence type="ECO:0000313" key="7">
    <source>
        <dbReference type="Proteomes" id="UP001309705"/>
    </source>
</evidence>
<dbReference type="PROSITE" id="PS01123">
    <property type="entry name" value="TNASE_1"/>
    <property type="match status" value="1"/>
</dbReference>
<keyword evidence="3" id="KW-0378">Hydrolase</keyword>
<keyword evidence="7" id="KW-1185">Reference proteome</keyword>
<feature type="chain" id="PRO_5047023773" evidence="4">
    <location>
        <begin position="19"/>
        <end position="152"/>
    </location>
</feature>
<dbReference type="EMBL" id="JAYWTM010000013">
    <property type="protein sequence ID" value="MEC5343705.1"/>
    <property type="molecule type" value="Genomic_DNA"/>
</dbReference>
<keyword evidence="1" id="KW-0540">Nuclease</keyword>
<accession>A0ABU6JT07</accession>
<evidence type="ECO:0000313" key="6">
    <source>
        <dbReference type="EMBL" id="MEC5343705.1"/>
    </source>
</evidence>
<dbReference type="InterPro" id="IPR002071">
    <property type="entry name" value="Thermonucl_AS"/>
</dbReference>
<feature type="domain" description="TNase-like" evidence="5">
    <location>
        <begin position="19"/>
        <end position="139"/>
    </location>
</feature>
<dbReference type="Pfam" id="PF00565">
    <property type="entry name" value="SNase"/>
    <property type="match status" value="1"/>
</dbReference>
<dbReference type="PANTHER" id="PTHR12302:SF3">
    <property type="entry name" value="SERINE_THREONINE-PROTEIN KINASE 31"/>
    <property type="match status" value="1"/>
</dbReference>
<evidence type="ECO:0000256" key="2">
    <source>
        <dbReference type="ARBA" id="ARBA00022759"/>
    </source>
</evidence>
<dbReference type="SMART" id="SM00318">
    <property type="entry name" value="SNc"/>
    <property type="match status" value="1"/>
</dbReference>
<protein>
    <submittedName>
        <fullName evidence="6">Thermonuclease family protein</fullName>
    </submittedName>
</protein>
<dbReference type="PROSITE" id="PS50830">
    <property type="entry name" value="TNASE_3"/>
    <property type="match status" value="1"/>
</dbReference>
<comment type="caution">
    <text evidence="6">The sequence shown here is derived from an EMBL/GenBank/DDBJ whole genome shotgun (WGS) entry which is preliminary data.</text>
</comment>
<evidence type="ECO:0000256" key="3">
    <source>
        <dbReference type="ARBA" id="ARBA00022801"/>
    </source>
</evidence>
<feature type="signal peptide" evidence="4">
    <location>
        <begin position="1"/>
        <end position="18"/>
    </location>
</feature>
<reference evidence="6 7" key="1">
    <citation type="journal article" date="2017" name="Int. J. Syst. Evol. Microbiol.">
        <title>Brenneria populi subsp. brevivirga subsp. nov. isolated from symptomatic bark of Populus x euramericana canker, and description of Brenneria populi subsp. populi subsp. nov.</title>
        <authorList>
            <person name="Zheng M.H."/>
            <person name="Piao C.G."/>
            <person name="Xue H."/>
            <person name="Guo M.W."/>
            <person name="Li Y."/>
        </authorList>
    </citation>
    <scope>NUCLEOTIDE SEQUENCE [LARGE SCALE GENOMIC DNA]</scope>
    <source>
        <strain evidence="6 7">D9-5</strain>
    </source>
</reference>